<evidence type="ECO:0000256" key="3">
    <source>
        <dbReference type="ARBA" id="ARBA00022475"/>
    </source>
</evidence>
<evidence type="ECO:0000256" key="4">
    <source>
        <dbReference type="ARBA" id="ARBA00022692"/>
    </source>
</evidence>
<evidence type="ECO:0000313" key="10">
    <source>
        <dbReference type="Proteomes" id="UP000247476"/>
    </source>
</evidence>
<dbReference type="InterPro" id="IPR020846">
    <property type="entry name" value="MFS_dom"/>
</dbReference>
<keyword evidence="2" id="KW-0813">Transport</keyword>
<feature type="transmembrane region" description="Helical" evidence="7">
    <location>
        <begin position="331"/>
        <end position="350"/>
    </location>
</feature>
<dbReference type="PRINTS" id="PR01036">
    <property type="entry name" value="TCRTETB"/>
</dbReference>
<organism evidence="9 10">
    <name type="scientific">Paenibacillus flagellatus</name>
    <dbReference type="NCBI Taxonomy" id="2211139"/>
    <lineage>
        <taxon>Bacteria</taxon>
        <taxon>Bacillati</taxon>
        <taxon>Bacillota</taxon>
        <taxon>Bacilli</taxon>
        <taxon>Bacillales</taxon>
        <taxon>Paenibacillaceae</taxon>
        <taxon>Paenibacillus</taxon>
    </lineage>
</organism>
<feature type="transmembrane region" description="Helical" evidence="7">
    <location>
        <begin position="12"/>
        <end position="33"/>
    </location>
</feature>
<dbReference type="SUPFAM" id="SSF103473">
    <property type="entry name" value="MFS general substrate transporter"/>
    <property type="match status" value="1"/>
</dbReference>
<keyword evidence="6 7" id="KW-0472">Membrane</keyword>
<reference evidence="9 10" key="1">
    <citation type="submission" date="2018-05" db="EMBL/GenBank/DDBJ databases">
        <title>Paenibacillus flagellatus sp. nov., isolated from selenium mineral soil.</title>
        <authorList>
            <person name="Dai X."/>
        </authorList>
    </citation>
    <scope>NUCLEOTIDE SEQUENCE [LARGE SCALE GENOMIC DNA]</scope>
    <source>
        <strain evidence="9 10">DXL2</strain>
    </source>
</reference>
<gene>
    <name evidence="9" type="ORF">DLM86_01225</name>
</gene>
<dbReference type="Pfam" id="PF07690">
    <property type="entry name" value="MFS_1"/>
    <property type="match status" value="1"/>
</dbReference>
<dbReference type="GO" id="GO:0005886">
    <property type="term" value="C:plasma membrane"/>
    <property type="evidence" value="ECO:0007669"/>
    <property type="project" value="UniProtKB-SubCell"/>
</dbReference>
<dbReference type="NCBIfam" id="TIGR00711">
    <property type="entry name" value="efflux_EmrB"/>
    <property type="match status" value="1"/>
</dbReference>
<dbReference type="FunFam" id="1.20.1720.10:FF:000004">
    <property type="entry name" value="EmrB/QacA family drug resistance transporter"/>
    <property type="match status" value="1"/>
</dbReference>
<evidence type="ECO:0000256" key="6">
    <source>
        <dbReference type="ARBA" id="ARBA00023136"/>
    </source>
</evidence>
<feature type="transmembrane region" description="Helical" evidence="7">
    <location>
        <begin position="356"/>
        <end position="380"/>
    </location>
</feature>
<dbReference type="PANTHER" id="PTHR23501">
    <property type="entry name" value="MAJOR FACILITATOR SUPERFAMILY"/>
    <property type="match status" value="1"/>
</dbReference>
<evidence type="ECO:0000256" key="5">
    <source>
        <dbReference type="ARBA" id="ARBA00022989"/>
    </source>
</evidence>
<dbReference type="Gene3D" id="1.20.1720.10">
    <property type="entry name" value="Multidrug resistance protein D"/>
    <property type="match status" value="1"/>
</dbReference>
<dbReference type="PROSITE" id="PS50850">
    <property type="entry name" value="MFS"/>
    <property type="match status" value="1"/>
</dbReference>
<accession>A0A2V5KXF3</accession>
<feature type="transmembrane region" description="Helical" evidence="7">
    <location>
        <begin position="76"/>
        <end position="95"/>
    </location>
</feature>
<evidence type="ECO:0000259" key="8">
    <source>
        <dbReference type="PROSITE" id="PS50850"/>
    </source>
</evidence>
<dbReference type="RefSeq" id="WP_110838137.1">
    <property type="nucleotide sequence ID" value="NZ_QJVJ01000001.1"/>
</dbReference>
<name>A0A2V5KXF3_9BACL</name>
<feature type="transmembrane region" description="Helical" evidence="7">
    <location>
        <begin position="300"/>
        <end position="319"/>
    </location>
</feature>
<comment type="subcellular location">
    <subcellularLocation>
        <location evidence="1">Cell membrane</location>
        <topology evidence="1">Multi-pass membrane protein</topology>
    </subcellularLocation>
</comment>
<feature type="domain" description="Major facilitator superfamily (MFS) profile" evidence="8">
    <location>
        <begin position="11"/>
        <end position="493"/>
    </location>
</feature>
<sequence>MDRKQTKINWVVAGLLLGMFVGALDQTIVSTAMPTVITELGGFEHYVWVFSAYMIATVVATPIFGKLSDIYGRKLFFQLGLVVFLLGSVLCGIANSMFELIVYRAIQGIGGGALMPIAFAVIFDIFPPEKRGKMNGLFGAVFGLSSVFGPALGAYITDYIDWRWVFYINLPIGAVALLLMHFGYREKAAHRKQKIDWAGATTLVVAILSFMFAIELGGSETYAWGSWQIIGLFVLFVVSFALFLVAERRVSDPIVELKLFKSRLFTASQAIGFLYGIIMVAGATYIPLFIQGVYGESASAAGQTLTPMMLAVVASSMLGGPLINKLSYRSIMLGSTVILAGSMALLGTMTVDTPRWVVTMYMVLVGLGIGVNFVVLNISVLHGLPGQFKGAAISLITFFRTVGSALGVTVLGVLQKVDYKSRIEAVFPDPKMAEQFSDPKMLLMPQVRSGLPAEVVGNATKALAGSISYLFWISILITVVGFVFVMMLGRARMELPSEKEKQAGGLEPGPVGHM</sequence>
<evidence type="ECO:0000313" key="9">
    <source>
        <dbReference type="EMBL" id="PYI57097.1"/>
    </source>
</evidence>
<dbReference type="CDD" id="cd17502">
    <property type="entry name" value="MFS_Azr1_MDR_like"/>
    <property type="match status" value="1"/>
</dbReference>
<dbReference type="InterPro" id="IPR004638">
    <property type="entry name" value="EmrB-like"/>
</dbReference>
<dbReference type="Proteomes" id="UP000247476">
    <property type="component" value="Unassembled WGS sequence"/>
</dbReference>
<evidence type="ECO:0000256" key="7">
    <source>
        <dbReference type="SAM" id="Phobius"/>
    </source>
</evidence>
<comment type="caution">
    <text evidence="9">The sequence shown here is derived from an EMBL/GenBank/DDBJ whole genome shotgun (WGS) entry which is preliminary data.</text>
</comment>
<dbReference type="GO" id="GO:0022857">
    <property type="term" value="F:transmembrane transporter activity"/>
    <property type="evidence" value="ECO:0007669"/>
    <property type="project" value="InterPro"/>
</dbReference>
<dbReference type="Gene3D" id="1.20.1250.20">
    <property type="entry name" value="MFS general substrate transporter like domains"/>
    <property type="match status" value="1"/>
</dbReference>
<protein>
    <submittedName>
        <fullName evidence="9">MFS transporter</fullName>
    </submittedName>
</protein>
<feature type="transmembrane region" description="Helical" evidence="7">
    <location>
        <begin position="469"/>
        <end position="489"/>
    </location>
</feature>
<dbReference type="OrthoDB" id="9816041at2"/>
<dbReference type="PANTHER" id="PTHR23501:SF170">
    <property type="entry name" value="MULTIDRUG RESISTANCE PROTEIN 3"/>
    <property type="match status" value="1"/>
</dbReference>
<feature type="transmembrane region" description="Helical" evidence="7">
    <location>
        <begin position="195"/>
        <end position="214"/>
    </location>
</feature>
<feature type="transmembrane region" description="Helical" evidence="7">
    <location>
        <begin position="226"/>
        <end position="246"/>
    </location>
</feature>
<feature type="transmembrane region" description="Helical" evidence="7">
    <location>
        <begin position="162"/>
        <end position="183"/>
    </location>
</feature>
<evidence type="ECO:0000256" key="2">
    <source>
        <dbReference type="ARBA" id="ARBA00022448"/>
    </source>
</evidence>
<dbReference type="InterPro" id="IPR036259">
    <property type="entry name" value="MFS_trans_sf"/>
</dbReference>
<dbReference type="AlphaFoldDB" id="A0A2V5KXF3"/>
<feature type="transmembrane region" description="Helical" evidence="7">
    <location>
        <begin position="45"/>
        <end position="64"/>
    </location>
</feature>
<keyword evidence="4 7" id="KW-0812">Transmembrane</keyword>
<keyword evidence="3" id="KW-1003">Cell membrane</keyword>
<feature type="transmembrane region" description="Helical" evidence="7">
    <location>
        <begin position="137"/>
        <end position="156"/>
    </location>
</feature>
<dbReference type="EMBL" id="QJVJ01000001">
    <property type="protein sequence ID" value="PYI57097.1"/>
    <property type="molecule type" value="Genomic_DNA"/>
</dbReference>
<evidence type="ECO:0000256" key="1">
    <source>
        <dbReference type="ARBA" id="ARBA00004651"/>
    </source>
</evidence>
<keyword evidence="5 7" id="KW-1133">Transmembrane helix</keyword>
<dbReference type="InterPro" id="IPR011701">
    <property type="entry name" value="MFS"/>
</dbReference>
<feature type="transmembrane region" description="Helical" evidence="7">
    <location>
        <begin position="392"/>
        <end position="414"/>
    </location>
</feature>
<proteinExistence type="predicted"/>
<feature type="transmembrane region" description="Helical" evidence="7">
    <location>
        <begin position="267"/>
        <end position="288"/>
    </location>
</feature>
<keyword evidence="10" id="KW-1185">Reference proteome</keyword>
<feature type="transmembrane region" description="Helical" evidence="7">
    <location>
        <begin position="101"/>
        <end position="125"/>
    </location>
</feature>